<evidence type="ECO:0000313" key="2">
    <source>
        <dbReference type="Proteomes" id="UP000887563"/>
    </source>
</evidence>
<dbReference type="PANTHER" id="PTHR47163">
    <property type="entry name" value="DDE_TNP_IS1595 DOMAIN-CONTAINING PROTEIN"/>
    <property type="match status" value="1"/>
</dbReference>
<proteinExistence type="predicted"/>
<feature type="domain" description="ISXO2-like transposase" evidence="1">
    <location>
        <begin position="109"/>
        <end position="255"/>
    </location>
</feature>
<organism evidence="2 3">
    <name type="scientific">Meloidogyne incognita</name>
    <name type="common">Southern root-knot nematode worm</name>
    <name type="synonym">Oxyuris incognita</name>
    <dbReference type="NCBI Taxonomy" id="6306"/>
    <lineage>
        <taxon>Eukaryota</taxon>
        <taxon>Metazoa</taxon>
        <taxon>Ecdysozoa</taxon>
        <taxon>Nematoda</taxon>
        <taxon>Chromadorea</taxon>
        <taxon>Rhabditida</taxon>
        <taxon>Tylenchina</taxon>
        <taxon>Tylenchomorpha</taxon>
        <taxon>Tylenchoidea</taxon>
        <taxon>Meloidogynidae</taxon>
        <taxon>Meloidogyninae</taxon>
        <taxon>Meloidogyne</taxon>
        <taxon>Meloidogyne incognita group</taxon>
    </lineage>
</organism>
<sequence length="295" mass="33904">MKICSRSDYPEQFAWRCRAQYKPSEKAAFKTCDTMRSMRDGTFFGKVEGFGGGSNLSLFQMLAFTHMWSRGYKLIDISHEIGIGHSACVDWASYCREICLNAYIQHPRQIGGPNKTVEIDESKFGKRKFYRGHHVEGCWVFGGIERESGKVFMEIVEKRDADTLIPLIKKWIAPGTTIISDCWKSYQSLSAEGFHHLQVNHSLHFADPSNPSINTNRIESIWRHAKESFSTHGRVKAHVPGNLAKFMFCKAVRAKKCDPTEEFLKMIAYVYSTKIEEEDDTEENDIEECEIFEEI</sequence>
<accession>A0A914MK83</accession>
<dbReference type="Proteomes" id="UP000887563">
    <property type="component" value="Unplaced"/>
</dbReference>
<evidence type="ECO:0000313" key="3">
    <source>
        <dbReference type="WBParaSite" id="Minc3s02067g28081"/>
    </source>
</evidence>
<protein>
    <submittedName>
        <fullName evidence="3">ISXO2-like transposase domain-containing protein</fullName>
    </submittedName>
</protein>
<dbReference type="InterPro" id="IPR024445">
    <property type="entry name" value="Tnp_ISXO2-like"/>
</dbReference>
<dbReference type="SMART" id="SM01126">
    <property type="entry name" value="DDE_Tnp_IS1595"/>
    <property type="match status" value="1"/>
</dbReference>
<dbReference type="NCBIfam" id="NF033547">
    <property type="entry name" value="transpos_IS1595"/>
    <property type="match status" value="1"/>
</dbReference>
<reference evidence="3" key="1">
    <citation type="submission" date="2022-11" db="UniProtKB">
        <authorList>
            <consortium name="WormBaseParasite"/>
        </authorList>
    </citation>
    <scope>IDENTIFICATION</scope>
</reference>
<name>A0A914MK83_MELIC</name>
<dbReference type="PANTHER" id="PTHR47163:SF2">
    <property type="entry name" value="SI:DKEY-17M8.2"/>
    <property type="match status" value="1"/>
</dbReference>
<dbReference type="AlphaFoldDB" id="A0A914MK83"/>
<dbReference type="InterPro" id="IPR053164">
    <property type="entry name" value="IS1016-like_transposase"/>
</dbReference>
<dbReference type="Pfam" id="PF12762">
    <property type="entry name" value="DDE_Tnp_IS1595"/>
    <property type="match status" value="1"/>
</dbReference>
<evidence type="ECO:0000259" key="1">
    <source>
        <dbReference type="SMART" id="SM01126"/>
    </source>
</evidence>
<dbReference type="WBParaSite" id="Minc3s02067g28081">
    <property type="protein sequence ID" value="Minc3s02067g28081"/>
    <property type="gene ID" value="Minc3s02067g28081"/>
</dbReference>
<keyword evidence="2" id="KW-1185">Reference proteome</keyword>